<name>A0A397HVC3_ASPTH</name>
<comment type="caution">
    <text evidence="10">The sequence shown here is derived from an EMBL/GenBank/DDBJ whole genome shotgun (WGS) entry which is preliminary data.</text>
</comment>
<gene>
    <name evidence="10" type="ORF">CDV56_109534</name>
</gene>
<dbReference type="STRING" id="41047.A0A397HVC3"/>
<dbReference type="GeneID" id="38131508"/>
<dbReference type="EMBL" id="NKHU02000008">
    <property type="protein sequence ID" value="RHZ67181.1"/>
    <property type="molecule type" value="Genomic_DNA"/>
</dbReference>
<evidence type="ECO:0000259" key="9">
    <source>
        <dbReference type="PROSITE" id="PS50157"/>
    </source>
</evidence>
<evidence type="ECO:0000256" key="6">
    <source>
        <dbReference type="ARBA" id="ARBA00023242"/>
    </source>
</evidence>
<keyword evidence="6" id="KW-0539">Nucleus</keyword>
<feature type="domain" description="C2H2-type" evidence="9">
    <location>
        <begin position="50"/>
        <end position="77"/>
    </location>
</feature>
<keyword evidence="2" id="KW-0479">Metal-binding</keyword>
<evidence type="ECO:0000256" key="3">
    <source>
        <dbReference type="ARBA" id="ARBA00022737"/>
    </source>
</evidence>
<feature type="region of interest" description="Disordered" evidence="8">
    <location>
        <begin position="75"/>
        <end position="97"/>
    </location>
</feature>
<dbReference type="GO" id="GO:0006351">
    <property type="term" value="P:DNA-templated transcription"/>
    <property type="evidence" value="ECO:0007669"/>
    <property type="project" value="InterPro"/>
</dbReference>
<dbReference type="Gene3D" id="3.30.160.60">
    <property type="entry name" value="Classic Zinc Finger"/>
    <property type="match status" value="2"/>
</dbReference>
<dbReference type="GO" id="GO:0000981">
    <property type="term" value="F:DNA-binding transcription factor activity, RNA polymerase II-specific"/>
    <property type="evidence" value="ECO:0007669"/>
    <property type="project" value="InterPro"/>
</dbReference>
<dbReference type="FunFam" id="3.30.160.60:FF:002343">
    <property type="entry name" value="Zinc finger protein 33A"/>
    <property type="match status" value="1"/>
</dbReference>
<evidence type="ECO:0000256" key="8">
    <source>
        <dbReference type="SAM" id="MobiDB-lite"/>
    </source>
</evidence>
<dbReference type="GO" id="GO:0000978">
    <property type="term" value="F:RNA polymerase II cis-regulatory region sequence-specific DNA binding"/>
    <property type="evidence" value="ECO:0007669"/>
    <property type="project" value="InterPro"/>
</dbReference>
<evidence type="ECO:0000256" key="2">
    <source>
        <dbReference type="ARBA" id="ARBA00022723"/>
    </source>
</evidence>
<evidence type="ECO:0000313" key="10">
    <source>
        <dbReference type="EMBL" id="RHZ67181.1"/>
    </source>
</evidence>
<dbReference type="GO" id="GO:0000785">
    <property type="term" value="C:chromatin"/>
    <property type="evidence" value="ECO:0007669"/>
    <property type="project" value="TreeGrafter"/>
</dbReference>
<evidence type="ECO:0000256" key="1">
    <source>
        <dbReference type="ARBA" id="ARBA00004123"/>
    </source>
</evidence>
<dbReference type="InterPro" id="IPR036236">
    <property type="entry name" value="Znf_C2H2_sf"/>
</dbReference>
<evidence type="ECO:0000256" key="7">
    <source>
        <dbReference type="PROSITE-ProRule" id="PRU00042"/>
    </source>
</evidence>
<evidence type="ECO:0000256" key="5">
    <source>
        <dbReference type="ARBA" id="ARBA00022833"/>
    </source>
</evidence>
<dbReference type="PROSITE" id="PS00028">
    <property type="entry name" value="ZINC_FINGER_C2H2_1"/>
    <property type="match status" value="2"/>
</dbReference>
<keyword evidence="4 7" id="KW-0863">Zinc-finger</keyword>
<protein>
    <recommendedName>
        <fullName evidence="9">C2H2-type domain-containing protein</fullName>
    </recommendedName>
</protein>
<feature type="domain" description="C2H2-type" evidence="9">
    <location>
        <begin position="22"/>
        <end position="49"/>
    </location>
</feature>
<dbReference type="SUPFAM" id="SSF57667">
    <property type="entry name" value="beta-beta-alpha zinc fingers"/>
    <property type="match status" value="1"/>
</dbReference>
<keyword evidence="3" id="KW-0677">Repeat</keyword>
<dbReference type="SMART" id="SM00355">
    <property type="entry name" value="ZnF_C2H2"/>
    <property type="match status" value="2"/>
</dbReference>
<proteinExistence type="predicted"/>
<dbReference type="VEuPathDB" id="FungiDB:CDV56_109534"/>
<dbReference type="InterPro" id="IPR013087">
    <property type="entry name" value="Znf_C2H2_type"/>
</dbReference>
<dbReference type="GO" id="GO:0005634">
    <property type="term" value="C:nucleus"/>
    <property type="evidence" value="ECO:0007669"/>
    <property type="project" value="UniProtKB-SubCell"/>
</dbReference>
<comment type="subcellular location">
    <subcellularLocation>
        <location evidence="1">Nucleus</location>
    </subcellularLocation>
</comment>
<dbReference type="PANTHER" id="PTHR40626">
    <property type="entry name" value="MIP31509P"/>
    <property type="match status" value="1"/>
</dbReference>
<keyword evidence="11" id="KW-1185">Reference proteome</keyword>
<organism evidence="10 11">
    <name type="scientific">Aspergillus thermomutatus</name>
    <name type="common">Neosartorya pseudofischeri</name>
    <dbReference type="NCBI Taxonomy" id="41047"/>
    <lineage>
        <taxon>Eukaryota</taxon>
        <taxon>Fungi</taxon>
        <taxon>Dikarya</taxon>
        <taxon>Ascomycota</taxon>
        <taxon>Pezizomycotina</taxon>
        <taxon>Eurotiomycetes</taxon>
        <taxon>Eurotiomycetidae</taxon>
        <taxon>Eurotiales</taxon>
        <taxon>Aspergillaceae</taxon>
        <taxon>Aspergillus</taxon>
        <taxon>Aspergillus subgen. Fumigati</taxon>
    </lineage>
</organism>
<dbReference type="PANTHER" id="PTHR40626:SF11">
    <property type="entry name" value="ZINC FINGER PROTEIN YPR022C"/>
    <property type="match status" value="1"/>
</dbReference>
<dbReference type="InterPro" id="IPR051059">
    <property type="entry name" value="VerF-like"/>
</dbReference>
<dbReference type="Pfam" id="PF00096">
    <property type="entry name" value="zf-C2H2"/>
    <property type="match status" value="2"/>
</dbReference>
<dbReference type="InterPro" id="IPR007219">
    <property type="entry name" value="XnlR_reg_dom"/>
</dbReference>
<dbReference type="OrthoDB" id="10018191at2759"/>
<reference evidence="10" key="1">
    <citation type="submission" date="2018-08" db="EMBL/GenBank/DDBJ databases">
        <title>Draft genome sequence of azole-resistant Aspergillus thermomutatus (Neosartorya pseudofischeri) strain HMR AF 39, isolated from a human nasal aspirate.</title>
        <authorList>
            <person name="Parent-Michaud M."/>
            <person name="Dufresne P.J."/>
            <person name="Fournier E."/>
            <person name="Martineau C."/>
            <person name="Moreira S."/>
            <person name="Perkins V."/>
            <person name="De Repentigny L."/>
            <person name="Dufresne S.F."/>
        </authorList>
    </citation>
    <scope>NUCLEOTIDE SEQUENCE [LARGE SCALE GENOMIC DNA]</scope>
    <source>
        <strain evidence="10">HMR AF 39</strain>
    </source>
</reference>
<dbReference type="PROSITE" id="PS50157">
    <property type="entry name" value="ZINC_FINGER_C2H2_2"/>
    <property type="match status" value="2"/>
</dbReference>
<dbReference type="Proteomes" id="UP000215305">
    <property type="component" value="Unassembled WGS sequence"/>
</dbReference>
<dbReference type="AlphaFoldDB" id="A0A397HVC3"/>
<dbReference type="Pfam" id="PF04082">
    <property type="entry name" value="Fungal_trans"/>
    <property type="match status" value="1"/>
</dbReference>
<accession>A0A397HVC3</accession>
<keyword evidence="5" id="KW-0862">Zinc</keyword>
<evidence type="ECO:0000256" key="4">
    <source>
        <dbReference type="ARBA" id="ARBA00022771"/>
    </source>
</evidence>
<dbReference type="RefSeq" id="XP_026618533.1">
    <property type="nucleotide sequence ID" value="XM_026763153.1"/>
</dbReference>
<sequence>MQSSALSRPVGRRKPKTSKQERVCPICFKEFSKAEHLARHYRSHTKEKPFHCADCGRVYTRQDTLLRHTRSHCPRDGLGEDGTGARHVLPPTTAPGLEGLGAATFQPMSPSSNSSPSMRNVANIRRPSHVIAEHVQTATVPVEGGTNASPALDFPVSLSQNPGADFQVNESLNSTDISSVELESGWISWLLGDNFDLDAVNSSLLQATTGDLLAADRMPDEDPLAPDSFSAGTQATEARLAPSGDAIREKWHTHCGQTTSDLISPDPANDRYQIDESYRHELADRLQQRVQTGILPSTTFLWDIMIAQRPDSSIVAIQSALLGQTFGLLIGRPKDLAGIEAFHGSIIAWARRVRLLSHAATPALPPNLPNLTNGELQSAWKHWITVEERKRTLLGIFIHDAELAKMHHHETYLRLATERLPTISSDELFAANNANAWRELALQANQRSGSRTSLPSDDQSVLRSMRERRFGGTSDFEVCAMLECISAMACECQEPFSTTPDLIQKCQEKLISWYETHLSTAVPGEVWAYPLRILWHSTFILLYSNLDILERACGRDGPEAAQEAIGYARQWANSHEATRSLIHAVCIRKDFESMHIGSECPLHVPTCLYDCGIIWFCFGHFGHGSNGAIMERNFPELNLAGVHVDEIDAAELKNSQVERNAANQVFRIVGLLQSIRHWKLSLSLASTLLALIEEQDNVF</sequence>
<evidence type="ECO:0000313" key="11">
    <source>
        <dbReference type="Proteomes" id="UP000215305"/>
    </source>
</evidence>
<dbReference type="GO" id="GO:0008270">
    <property type="term" value="F:zinc ion binding"/>
    <property type="evidence" value="ECO:0007669"/>
    <property type="project" value="UniProtKB-KW"/>
</dbReference>